<comment type="subcellular location">
    <subcellularLocation>
        <location evidence="1">Cell membrane</location>
        <topology evidence="1">Peripheral membrane protein</topology>
    </subcellularLocation>
</comment>
<evidence type="ECO:0000256" key="6">
    <source>
        <dbReference type="ARBA" id="ARBA00023136"/>
    </source>
</evidence>
<proteinExistence type="inferred from homology"/>
<evidence type="ECO:0000256" key="2">
    <source>
        <dbReference type="ARBA" id="ARBA00010488"/>
    </source>
</evidence>
<comment type="caution">
    <text evidence="7">The sequence shown here is derived from an EMBL/GenBank/DDBJ whole genome shotgun (WGS) entry which is preliminary data.</text>
</comment>
<dbReference type="PANTHER" id="PTHR37316">
    <property type="entry name" value="TEICHOIC ACID GLYCEROL-PHOSPHATE PRIMASE"/>
    <property type="match status" value="1"/>
</dbReference>
<protein>
    <submittedName>
        <fullName evidence="7">Glycosyl transferase</fullName>
    </submittedName>
</protein>
<dbReference type="InterPro" id="IPR051612">
    <property type="entry name" value="Teichoic_Acid_Biosynth"/>
</dbReference>
<dbReference type="InterPro" id="IPR007554">
    <property type="entry name" value="Glycerophosphate_synth"/>
</dbReference>
<organism evidence="7 8">
    <name type="scientific">Adlercreutzia muris</name>
    <dbReference type="NCBI Taxonomy" id="1796610"/>
    <lineage>
        <taxon>Bacteria</taxon>
        <taxon>Bacillati</taxon>
        <taxon>Actinomycetota</taxon>
        <taxon>Coriobacteriia</taxon>
        <taxon>Eggerthellales</taxon>
        <taxon>Eggerthellaceae</taxon>
        <taxon>Adlercreutzia</taxon>
    </lineage>
</organism>
<evidence type="ECO:0000313" key="7">
    <source>
        <dbReference type="EMBL" id="KAB1640714.1"/>
    </source>
</evidence>
<evidence type="ECO:0000256" key="5">
    <source>
        <dbReference type="ARBA" id="ARBA00022944"/>
    </source>
</evidence>
<keyword evidence="8" id="KW-1185">Reference proteome</keyword>
<evidence type="ECO:0000256" key="3">
    <source>
        <dbReference type="ARBA" id="ARBA00022475"/>
    </source>
</evidence>
<dbReference type="Proteomes" id="UP000479639">
    <property type="component" value="Unassembled WGS sequence"/>
</dbReference>
<keyword evidence="4 7" id="KW-0808">Transferase</keyword>
<reference evidence="7 8" key="1">
    <citation type="submission" date="2019-09" db="EMBL/GenBank/DDBJ databases">
        <title>Whole genome shotgun sequencing (WGS) of Ellagibacter isourolithinifaciens DSM 104140(T) and Adlercreutzia muris DSM 29508(T).</title>
        <authorList>
            <person name="Stoll D.A."/>
            <person name="Danylec N."/>
            <person name="Huch M."/>
        </authorList>
    </citation>
    <scope>NUCLEOTIDE SEQUENCE [LARGE SCALE GENOMIC DNA]</scope>
    <source>
        <strain evidence="7 8">DSM 29508</strain>
    </source>
</reference>
<dbReference type="InterPro" id="IPR043148">
    <property type="entry name" value="TagF_C"/>
</dbReference>
<keyword evidence="6" id="KW-0472">Membrane</keyword>
<evidence type="ECO:0000256" key="4">
    <source>
        <dbReference type="ARBA" id="ARBA00022679"/>
    </source>
</evidence>
<evidence type="ECO:0000313" key="8">
    <source>
        <dbReference type="Proteomes" id="UP000479639"/>
    </source>
</evidence>
<name>A0A7C8FVM8_9ACTN</name>
<dbReference type="EMBL" id="WAJS01000040">
    <property type="protein sequence ID" value="KAB1640714.1"/>
    <property type="molecule type" value="Genomic_DNA"/>
</dbReference>
<dbReference type="Gene3D" id="3.40.50.12580">
    <property type="match status" value="1"/>
</dbReference>
<gene>
    <name evidence="7" type="ORF">F8D48_10245</name>
</gene>
<dbReference type="RefSeq" id="WP_151431809.1">
    <property type="nucleotide sequence ID" value="NZ_WAJS01000040.1"/>
</dbReference>
<dbReference type="AlphaFoldDB" id="A0A7C8FVM8"/>
<dbReference type="SUPFAM" id="SSF53756">
    <property type="entry name" value="UDP-Glycosyltransferase/glycogen phosphorylase"/>
    <property type="match status" value="1"/>
</dbReference>
<dbReference type="Pfam" id="PF04464">
    <property type="entry name" value="Glyphos_transf"/>
    <property type="match status" value="1"/>
</dbReference>
<dbReference type="InterPro" id="IPR043149">
    <property type="entry name" value="TagF_N"/>
</dbReference>
<keyword evidence="5" id="KW-0777">Teichoic acid biosynthesis</keyword>
<accession>A0A7C8FVM8</accession>
<comment type="similarity">
    <text evidence="2">Belongs to the CDP-glycerol glycerophosphotransferase family.</text>
</comment>
<keyword evidence="3" id="KW-1003">Cell membrane</keyword>
<dbReference type="GO" id="GO:0005886">
    <property type="term" value="C:plasma membrane"/>
    <property type="evidence" value="ECO:0007669"/>
    <property type="project" value="UniProtKB-SubCell"/>
</dbReference>
<sequence length="593" mass="68467">MTIVIEDIAWERALLHVTYRTDEGATLMLFRAKSKRFATLRSRVDGERVEATLNIMQGIGREPLEDGEWIFCRRVPGAEANLAWACTEAPDRVSVAKKMLWDDLPPIRQRKFKRSRVDFSTYPFTDEQIDRDLRERPITTRGIRYTDELIGRFDQLSRVFRYVGGKYACAASLIPSVDVTDYFFVKLAIDYYVKNRRPQTRKFSLRQLEKRAFSLYYQIARRILRPQGDVVLFLKENGEVPTENMAAVRDCLIERGMEQAFPIIERYRNTFKERQNLGSWLKDINAIAKSRFVFIDDYCPVFNFVDPDDATVLTQVWHAGVGFKSVGYARFGIAGSPDPYQSAHRRYDYALVGNEKLRDIYSEVFGIEEGALLATGMPRLDHFLDDEHRGKVQTMLWEKYPWMREGRIIVFAPTFRGAGQTTAYYPYNEYIDYGALWEMCEQTNSYFVFEMHHFIEERPAIPPQYRNRLKDLSSEGLSELLYGADVLVTDYSSCFYDCLLLQKPVVFYVPDKVEYSATRGVQRSVDDMAPGVVCDTFDEFIDVLERAAYQSVAPDSSMIDRCLEHSGSAADRVIDAVLLEKEVPGVRLARDAS</sequence>
<dbReference type="Gene3D" id="3.40.50.11820">
    <property type="match status" value="1"/>
</dbReference>
<dbReference type="GO" id="GO:0047355">
    <property type="term" value="F:CDP-glycerol glycerophosphotransferase activity"/>
    <property type="evidence" value="ECO:0007669"/>
    <property type="project" value="InterPro"/>
</dbReference>
<dbReference type="GO" id="GO:0019350">
    <property type="term" value="P:teichoic acid biosynthetic process"/>
    <property type="evidence" value="ECO:0007669"/>
    <property type="project" value="UniProtKB-KW"/>
</dbReference>
<dbReference type="PANTHER" id="PTHR37316:SF2">
    <property type="entry name" value="TEICHOIC ACID RIBITOL-PHOSPHATE POLYMERASE TARK"/>
    <property type="match status" value="1"/>
</dbReference>
<evidence type="ECO:0000256" key="1">
    <source>
        <dbReference type="ARBA" id="ARBA00004202"/>
    </source>
</evidence>